<keyword evidence="6" id="KW-0067">ATP-binding</keyword>
<feature type="compositionally biased region" description="Low complexity" evidence="9">
    <location>
        <begin position="599"/>
        <end position="653"/>
    </location>
</feature>
<evidence type="ECO:0000256" key="7">
    <source>
        <dbReference type="ARBA" id="ARBA00023157"/>
    </source>
</evidence>
<dbReference type="GO" id="GO:0005524">
    <property type="term" value="F:ATP binding"/>
    <property type="evidence" value="ECO:0007669"/>
    <property type="project" value="UniProtKB-KW"/>
</dbReference>
<dbReference type="FunFam" id="2.60.40.10:FF:000032">
    <property type="entry name" value="palladin isoform X1"/>
    <property type="match status" value="1"/>
</dbReference>
<comment type="caution">
    <text evidence="12">The sequence shown here is derived from an EMBL/GenBank/DDBJ whole genome shotgun (WGS) entry which is preliminary data.</text>
</comment>
<dbReference type="GO" id="GO:0030017">
    <property type="term" value="C:sarcomere"/>
    <property type="evidence" value="ECO:0007669"/>
    <property type="project" value="UniProtKB-ARBA"/>
</dbReference>
<dbReference type="SUPFAM" id="SSF49265">
    <property type="entry name" value="Fibronectin type III"/>
    <property type="match status" value="1"/>
</dbReference>
<protein>
    <submittedName>
        <fullName evidence="12">Obscurin</fullName>
    </submittedName>
</protein>
<evidence type="ECO:0000256" key="2">
    <source>
        <dbReference type="ARBA" id="ARBA00006692"/>
    </source>
</evidence>
<feature type="compositionally biased region" description="Basic and acidic residues" evidence="9">
    <location>
        <begin position="295"/>
        <end position="306"/>
    </location>
</feature>
<feature type="region of interest" description="Disordered" evidence="9">
    <location>
        <begin position="1207"/>
        <end position="1262"/>
    </location>
</feature>
<dbReference type="InterPro" id="IPR003598">
    <property type="entry name" value="Ig_sub2"/>
</dbReference>
<evidence type="ECO:0000256" key="4">
    <source>
        <dbReference type="ARBA" id="ARBA00022737"/>
    </source>
</evidence>
<evidence type="ECO:0000256" key="6">
    <source>
        <dbReference type="ARBA" id="ARBA00022840"/>
    </source>
</evidence>
<feature type="region of interest" description="Disordered" evidence="9">
    <location>
        <begin position="1380"/>
        <end position="1632"/>
    </location>
</feature>
<evidence type="ECO:0000256" key="3">
    <source>
        <dbReference type="ARBA" id="ARBA00022490"/>
    </source>
</evidence>
<name>A0A6A4VHX4_AMPAM</name>
<feature type="compositionally biased region" description="Basic and acidic residues" evidence="9">
    <location>
        <begin position="1611"/>
        <end position="1632"/>
    </location>
</feature>
<feature type="domain" description="Fibronectin type-III" evidence="11">
    <location>
        <begin position="1112"/>
        <end position="1210"/>
    </location>
</feature>
<dbReference type="SMART" id="SM00408">
    <property type="entry name" value="IGc2"/>
    <property type="match status" value="5"/>
</dbReference>
<dbReference type="InterPro" id="IPR003961">
    <property type="entry name" value="FN3_dom"/>
</dbReference>
<evidence type="ECO:0000256" key="1">
    <source>
        <dbReference type="ARBA" id="ARBA00004496"/>
    </source>
</evidence>
<feature type="domain" description="Ig-like" evidence="10">
    <location>
        <begin position="993"/>
        <end position="1082"/>
    </location>
</feature>
<dbReference type="SMART" id="SM00060">
    <property type="entry name" value="FN3"/>
    <property type="match status" value="1"/>
</dbReference>
<dbReference type="PANTHER" id="PTHR47633:SF4">
    <property type="entry name" value="MYOPALLADIN ISOFORM X1"/>
    <property type="match status" value="1"/>
</dbReference>
<feature type="compositionally biased region" description="Gly residues" evidence="9">
    <location>
        <begin position="77"/>
        <end position="86"/>
    </location>
</feature>
<dbReference type="InterPro" id="IPR007110">
    <property type="entry name" value="Ig-like_dom"/>
</dbReference>
<feature type="compositionally biased region" description="Low complexity" evidence="9">
    <location>
        <begin position="560"/>
        <end position="573"/>
    </location>
</feature>
<dbReference type="InterPro" id="IPR036116">
    <property type="entry name" value="FN3_sf"/>
</dbReference>
<dbReference type="CDD" id="cd00063">
    <property type="entry name" value="FN3"/>
    <property type="match status" value="1"/>
</dbReference>
<feature type="compositionally biased region" description="Acidic residues" evidence="9">
    <location>
        <begin position="1479"/>
        <end position="1488"/>
    </location>
</feature>
<dbReference type="Pfam" id="PF07679">
    <property type="entry name" value="I-set"/>
    <property type="match status" value="6"/>
</dbReference>
<proteinExistence type="inferred from homology"/>
<keyword evidence="3" id="KW-0963">Cytoplasm</keyword>
<dbReference type="FunFam" id="2.60.40.10:FF:000031">
    <property type="entry name" value="Myosin-binding protein C, slow type"/>
    <property type="match status" value="1"/>
</dbReference>
<feature type="compositionally biased region" description="Basic and acidic residues" evidence="9">
    <location>
        <begin position="1550"/>
        <end position="1572"/>
    </location>
</feature>
<evidence type="ECO:0000259" key="11">
    <source>
        <dbReference type="PROSITE" id="PS50853"/>
    </source>
</evidence>
<evidence type="ECO:0000256" key="8">
    <source>
        <dbReference type="ARBA" id="ARBA00023319"/>
    </source>
</evidence>
<feature type="compositionally biased region" description="Low complexity" evidence="9">
    <location>
        <begin position="664"/>
        <end position="674"/>
    </location>
</feature>
<feature type="region of interest" description="Disordered" evidence="9">
    <location>
        <begin position="599"/>
        <end position="693"/>
    </location>
</feature>
<feature type="compositionally biased region" description="Basic and acidic residues" evidence="9">
    <location>
        <begin position="1253"/>
        <end position="1262"/>
    </location>
</feature>
<evidence type="ECO:0000313" key="13">
    <source>
        <dbReference type="Proteomes" id="UP000440578"/>
    </source>
</evidence>
<feature type="domain" description="Ig-like" evidence="10">
    <location>
        <begin position="428"/>
        <end position="527"/>
    </location>
</feature>
<dbReference type="EMBL" id="VIIS01002064">
    <property type="protein sequence ID" value="KAF0289051.1"/>
    <property type="molecule type" value="Genomic_DNA"/>
</dbReference>
<keyword evidence="4" id="KW-0677">Repeat</keyword>
<comment type="similarity">
    <text evidence="2">Belongs to the protein kinase superfamily. CAMK Ser/Thr protein kinase family.</text>
</comment>
<reference evidence="12 13" key="1">
    <citation type="submission" date="2019-07" db="EMBL/GenBank/DDBJ databases">
        <title>Draft genome assembly of a fouling barnacle, Amphibalanus amphitrite (Darwin, 1854): The first reference genome for Thecostraca.</title>
        <authorList>
            <person name="Kim W."/>
        </authorList>
    </citation>
    <scope>NUCLEOTIDE SEQUENCE [LARGE SCALE GENOMIC DNA]</scope>
    <source>
        <strain evidence="12">SNU_AA5</strain>
        <tissue evidence="12">Soma without cirri and trophi</tissue>
    </source>
</reference>
<dbReference type="InterPro" id="IPR003599">
    <property type="entry name" value="Ig_sub"/>
</dbReference>
<dbReference type="PROSITE" id="PS50835">
    <property type="entry name" value="IG_LIKE"/>
    <property type="match status" value="5"/>
</dbReference>
<dbReference type="InterPro" id="IPR013098">
    <property type="entry name" value="Ig_I-set"/>
</dbReference>
<dbReference type="OrthoDB" id="6371610at2759"/>
<dbReference type="PANTHER" id="PTHR47633">
    <property type="entry name" value="IMMUNOGLOBULIN"/>
    <property type="match status" value="1"/>
</dbReference>
<feature type="compositionally biased region" description="Basic and acidic residues" evidence="9">
    <location>
        <begin position="1383"/>
        <end position="1394"/>
    </location>
</feature>
<dbReference type="Proteomes" id="UP000440578">
    <property type="component" value="Unassembled WGS sequence"/>
</dbReference>
<evidence type="ECO:0000259" key="10">
    <source>
        <dbReference type="PROSITE" id="PS50835"/>
    </source>
</evidence>
<feature type="region of interest" description="Disordered" evidence="9">
    <location>
        <begin position="284"/>
        <end position="328"/>
    </location>
</feature>
<dbReference type="GO" id="GO:0030154">
    <property type="term" value="P:cell differentiation"/>
    <property type="evidence" value="ECO:0007669"/>
    <property type="project" value="UniProtKB-ARBA"/>
</dbReference>
<keyword evidence="13" id="KW-1185">Reference proteome</keyword>
<feature type="compositionally biased region" description="Low complexity" evidence="9">
    <location>
        <begin position="120"/>
        <end position="136"/>
    </location>
</feature>
<feature type="domain" description="Ig-like" evidence="10">
    <location>
        <begin position="795"/>
        <end position="885"/>
    </location>
</feature>
<feature type="region of interest" description="Disordered" evidence="9">
    <location>
        <begin position="32"/>
        <end position="93"/>
    </location>
</feature>
<dbReference type="Gene3D" id="2.60.40.10">
    <property type="entry name" value="Immunoglobulins"/>
    <property type="match status" value="7"/>
</dbReference>
<dbReference type="FunFam" id="2.60.40.10:FF:000147">
    <property type="entry name" value="Myosin light chain kinase"/>
    <property type="match status" value="1"/>
</dbReference>
<sequence length="1632" mass="177201">MGEHSSSLASLGLDSSAGLALDSGQLLQDAATKRKLAGSGPLAEVLKRRQYPSGPSEPIVDTPPTPAGLPDGPDFWSGGGGGGAGSSDGAVGAVPRPQLARQLGHGLRAGPAGGGGGVQGQRQARAAAATIGWRSAPQRSFPPSGDSLQVQEISSELWQEPELVQQLRTSSLESCGALPAAGVVVQEVETDPESVPGSPRSSPGTPERPRAQHGLSIVELHYAEEEEHQEHWEQESSTTEELVVLPERAVGTTALRPGGDEPALFTLRPLRRLMHPVRRCLSPMAEESCEELDWSEPRARTARQREDEEEEEREESSSSSSGTLHVREDAAESCYVTETLMLSAEVTGQPCPEARWVSKPFLLKEGQTVETDDHHLIQRQGPHRHRLVLPRLSYKDAGRYTVVFTNSQGEAASHCKVVVRPLTELRAPHFFTPLVPRTVQAGDRAQFSCEVRGSPLPSVTWFKDSVGLRAGPEVLMTYKLTTGLCSLTLVRAQVAQSHPIEVDSPVSTTRAGGESCKKAPQNSDRLKGPPEEKDPPPEEEEREPTDPPPPAADRPDHQLTAPGASGAATDATDAPPPTAAPAPVRVMTSPEAEVTMDATEVAPEAVAESAPEAAPETEVTNEPTVASEEPAIAETAQPAAEPAAEETPATEEPVSPPPKEEVPEPAAEPVVAEEPPVPEEPPASDPPSVQPPSVEEALAPVQAVAGCPGRLEGRISGVPKPTVAWSRNGVTLHPDGERVRQYHHDDGTFGLEIAESREEDVGTYAATAVNSAGQAATEAAFQLLDTSTAGKEWAPDFTTPLLGAKVDEGGAIELDTHITGVPIPEITWTKNGVPIEAGPRVTLGYDSDKATLSIKPAETSDAGKYEITIKNKLGEKSSAVKVKINKIYTVPQFAEKLMDVQQIPGLDAKFACRVTALPKPEVQWLFNDQPLKSSKKHKIRREEDACTLSVRECAEGDAGTYTCRATNSEGTVSSSADLRVVDKLDRKPKLEAPLFLKSIGDCEVFPGMQARFTGCVAGNPEPECEWYRNDVRIYPSDRIVVENDGSGLVRLTLRTVDETDAGRYRLRIRNSEGEAACEADLTYDSFENTPTKPLKDQYQTLERQLKSGIPMPLADPPIVSRMSDRQLTLSWKPSPAAGQHIPPTYTVEMAKMPEGGFAVVHTGVRGCSVEIKRLEPQCDYKFRVIVENKHGASEPSPHTVAHRVGLVPSPPPENPTLPDGDTFRADSSPLFPRGFDMEKHTNGKGHPPTNGTSHDDESWRYDRFDPDAHTARLASQRLVPPFPAEYHPPAVVPQSSEPRPPRPRDAQPPSARLRPLTDDVDGYVPPSGGRPRRVAHGEEWETKRGSNIVERLLVRKQMEEAGKSFKRAAGLETRNMARFLKPRASERASERRWEDDDDRETTRSTVGSVRPTRNFIPSRTAAEIVGSDDDDLDAPATTLYTRPSHHSRATSVLDEDFDSPPSYSRGLGSSRHARASSILDDDDDDDLDILTRRRQAPHHARTASLLAAAADSDEEDMTPYLRRPPRLLGTRDWSATPARSVRATRSPVSSRDREYQERRERHQELLNSRNRDLSAVPTVTPDWQGELERHLRGRGLSNRESKAAPVAPAAREGRALDSSSVRDWESRFGADV</sequence>
<keyword evidence="7" id="KW-1015">Disulfide bond</keyword>
<dbReference type="PROSITE" id="PS50853">
    <property type="entry name" value="FN3"/>
    <property type="match status" value="1"/>
</dbReference>
<keyword evidence="8" id="KW-0393">Immunoglobulin domain</keyword>
<feature type="region of interest" description="Disordered" evidence="9">
    <location>
        <begin position="105"/>
        <end position="148"/>
    </location>
</feature>
<dbReference type="InterPro" id="IPR036179">
    <property type="entry name" value="Ig-like_dom_sf"/>
</dbReference>
<organism evidence="12 13">
    <name type="scientific">Amphibalanus amphitrite</name>
    <name type="common">Striped barnacle</name>
    <name type="synonym">Balanus amphitrite</name>
    <dbReference type="NCBI Taxonomy" id="1232801"/>
    <lineage>
        <taxon>Eukaryota</taxon>
        <taxon>Metazoa</taxon>
        <taxon>Ecdysozoa</taxon>
        <taxon>Arthropoda</taxon>
        <taxon>Crustacea</taxon>
        <taxon>Multicrustacea</taxon>
        <taxon>Cirripedia</taxon>
        <taxon>Thoracica</taxon>
        <taxon>Thoracicalcarea</taxon>
        <taxon>Balanomorpha</taxon>
        <taxon>Balanoidea</taxon>
        <taxon>Balanidae</taxon>
        <taxon>Amphibalaninae</taxon>
        <taxon>Amphibalanus</taxon>
    </lineage>
</organism>
<evidence type="ECO:0000313" key="12">
    <source>
        <dbReference type="EMBL" id="KAF0289051.1"/>
    </source>
</evidence>
<keyword evidence="5" id="KW-0547">Nucleotide-binding</keyword>
<evidence type="ECO:0000256" key="9">
    <source>
        <dbReference type="SAM" id="MobiDB-lite"/>
    </source>
</evidence>
<feature type="compositionally biased region" description="Basic and acidic residues" evidence="9">
    <location>
        <begin position="524"/>
        <end position="536"/>
    </location>
</feature>
<feature type="region of interest" description="Disordered" evidence="9">
    <location>
        <begin position="1281"/>
        <end position="1336"/>
    </location>
</feature>
<gene>
    <name evidence="12" type="primary">Unc-89_5</name>
    <name evidence="12" type="ORF">FJT64_001347</name>
</gene>
<dbReference type="SUPFAM" id="SSF48726">
    <property type="entry name" value="Immunoglobulin"/>
    <property type="match status" value="6"/>
</dbReference>
<dbReference type="GO" id="GO:0009653">
    <property type="term" value="P:anatomical structure morphogenesis"/>
    <property type="evidence" value="ECO:0007669"/>
    <property type="project" value="UniProtKB-ARBA"/>
</dbReference>
<dbReference type="SMART" id="SM00409">
    <property type="entry name" value="IG"/>
    <property type="match status" value="6"/>
</dbReference>
<dbReference type="Pfam" id="PF00041">
    <property type="entry name" value="fn3"/>
    <property type="match status" value="1"/>
</dbReference>
<dbReference type="FunFam" id="2.60.40.10:FF:000107">
    <property type="entry name" value="Myosin, light chain kinase a"/>
    <property type="match status" value="1"/>
</dbReference>
<dbReference type="InterPro" id="IPR013783">
    <property type="entry name" value="Ig-like_fold"/>
</dbReference>
<feature type="region of interest" description="Disordered" evidence="9">
    <location>
        <begin position="501"/>
        <end position="583"/>
    </location>
</feature>
<evidence type="ECO:0000256" key="5">
    <source>
        <dbReference type="ARBA" id="ARBA00022741"/>
    </source>
</evidence>
<comment type="subcellular location">
    <subcellularLocation>
        <location evidence="1">Cytoplasm</location>
    </subcellularLocation>
</comment>
<accession>A0A6A4VHX4</accession>
<feature type="compositionally biased region" description="Pro residues" evidence="9">
    <location>
        <begin position="678"/>
        <end position="690"/>
    </location>
</feature>
<feature type="region of interest" description="Disordered" evidence="9">
    <location>
        <begin position="188"/>
        <end position="213"/>
    </location>
</feature>
<feature type="domain" description="Ig-like" evidence="10">
    <location>
        <begin position="891"/>
        <end position="979"/>
    </location>
</feature>
<feature type="domain" description="Ig-like" evidence="10">
    <location>
        <begin position="692"/>
        <end position="782"/>
    </location>
</feature>
<feature type="compositionally biased region" description="Basic residues" evidence="9">
    <location>
        <begin position="1492"/>
        <end position="1501"/>
    </location>
</feature>